<comment type="caution">
    <text evidence="2">The sequence shown here is derived from an EMBL/GenBank/DDBJ whole genome shotgun (WGS) entry which is preliminary data.</text>
</comment>
<keyword evidence="1" id="KW-0732">Signal</keyword>
<organism evidence="2 3">
    <name type="scientific">Datura stramonium</name>
    <name type="common">Jimsonweed</name>
    <name type="synonym">Common thornapple</name>
    <dbReference type="NCBI Taxonomy" id="4076"/>
    <lineage>
        <taxon>Eukaryota</taxon>
        <taxon>Viridiplantae</taxon>
        <taxon>Streptophyta</taxon>
        <taxon>Embryophyta</taxon>
        <taxon>Tracheophyta</taxon>
        <taxon>Spermatophyta</taxon>
        <taxon>Magnoliopsida</taxon>
        <taxon>eudicotyledons</taxon>
        <taxon>Gunneridae</taxon>
        <taxon>Pentapetalae</taxon>
        <taxon>asterids</taxon>
        <taxon>lamiids</taxon>
        <taxon>Solanales</taxon>
        <taxon>Solanaceae</taxon>
        <taxon>Solanoideae</taxon>
        <taxon>Datureae</taxon>
        <taxon>Datura</taxon>
    </lineage>
</organism>
<evidence type="ECO:0000313" key="3">
    <source>
        <dbReference type="Proteomes" id="UP000823775"/>
    </source>
</evidence>
<evidence type="ECO:0000313" key="2">
    <source>
        <dbReference type="EMBL" id="MCD9646603.1"/>
    </source>
</evidence>
<name>A0ABS8VH28_DATST</name>
<feature type="chain" id="PRO_5046623444" evidence="1">
    <location>
        <begin position="21"/>
        <end position="120"/>
    </location>
</feature>
<keyword evidence="3" id="KW-1185">Reference proteome</keyword>
<proteinExistence type="predicted"/>
<dbReference type="Proteomes" id="UP000823775">
    <property type="component" value="Unassembled WGS sequence"/>
</dbReference>
<evidence type="ECO:0000256" key="1">
    <source>
        <dbReference type="SAM" id="SignalP"/>
    </source>
</evidence>
<accession>A0ABS8VH28</accession>
<reference evidence="2 3" key="1">
    <citation type="journal article" date="2021" name="BMC Genomics">
        <title>Datura genome reveals duplications of psychoactive alkaloid biosynthetic genes and high mutation rate following tissue culture.</title>
        <authorList>
            <person name="Rajewski A."/>
            <person name="Carter-House D."/>
            <person name="Stajich J."/>
            <person name="Litt A."/>
        </authorList>
    </citation>
    <scope>NUCLEOTIDE SEQUENCE [LARGE SCALE GENOMIC DNA]</scope>
    <source>
        <strain evidence="2">AR-01</strain>
    </source>
</reference>
<gene>
    <name evidence="2" type="ORF">HAX54_036602</name>
</gene>
<protein>
    <submittedName>
        <fullName evidence="2">Uncharacterized protein</fullName>
    </submittedName>
</protein>
<feature type="signal peptide" evidence="1">
    <location>
        <begin position="1"/>
        <end position="20"/>
    </location>
</feature>
<sequence length="120" mass="13575">MLRHPLLFSNMLNWLPLLYGMEPQAPYTLSRWFLTLLKVTMSSPSLGRGSVCNLRSYFYPREVQNGSGKADWFVGSIGYRNFVLEESLQEASAAPIEKLGLVNDLYKENEALKAQVGELT</sequence>
<dbReference type="EMBL" id="JACEIK010004861">
    <property type="protein sequence ID" value="MCD9646603.1"/>
    <property type="molecule type" value="Genomic_DNA"/>
</dbReference>